<keyword evidence="3" id="KW-1185">Reference proteome</keyword>
<protein>
    <submittedName>
        <fullName evidence="2">Uncharacterized protein</fullName>
    </submittedName>
</protein>
<feature type="transmembrane region" description="Helical" evidence="1">
    <location>
        <begin position="7"/>
        <end position="27"/>
    </location>
</feature>
<evidence type="ECO:0000313" key="2">
    <source>
        <dbReference type="EMBL" id="KAL0077399.1"/>
    </source>
</evidence>
<organism evidence="2 3">
    <name type="scientific">Phycomyces blakesleeanus</name>
    <dbReference type="NCBI Taxonomy" id="4837"/>
    <lineage>
        <taxon>Eukaryota</taxon>
        <taxon>Fungi</taxon>
        <taxon>Fungi incertae sedis</taxon>
        <taxon>Mucoromycota</taxon>
        <taxon>Mucoromycotina</taxon>
        <taxon>Mucoromycetes</taxon>
        <taxon>Mucorales</taxon>
        <taxon>Phycomycetaceae</taxon>
        <taxon>Phycomyces</taxon>
    </lineage>
</organism>
<keyword evidence="1" id="KW-0472">Membrane</keyword>
<name>A0ABR3AN49_PHYBL</name>
<proteinExistence type="predicted"/>
<dbReference type="Proteomes" id="UP001448207">
    <property type="component" value="Unassembled WGS sequence"/>
</dbReference>
<keyword evidence="1" id="KW-0812">Transmembrane</keyword>
<reference evidence="2 3" key="1">
    <citation type="submission" date="2024-04" db="EMBL/GenBank/DDBJ databases">
        <title>Symmetric and asymmetric DNA N6-adenine methylation regulates different biological responses in Mucorales.</title>
        <authorList>
            <consortium name="Lawrence Berkeley National Laboratory"/>
            <person name="Lax C."/>
            <person name="Mondo S.J."/>
            <person name="Osorio-Concepcion M."/>
            <person name="Muszewska A."/>
            <person name="Corrochano-Luque M."/>
            <person name="Gutierrez G."/>
            <person name="Riley R."/>
            <person name="Lipzen A."/>
            <person name="Guo J."/>
            <person name="Hundley H."/>
            <person name="Amirebrahimi M."/>
            <person name="Ng V."/>
            <person name="Lorenzo-Gutierrez D."/>
            <person name="Binder U."/>
            <person name="Yang J."/>
            <person name="Song Y."/>
            <person name="Canovas D."/>
            <person name="Navarro E."/>
            <person name="Freitag M."/>
            <person name="Gabaldon T."/>
            <person name="Grigoriev I.V."/>
            <person name="Corrochano L.M."/>
            <person name="Nicolas F.E."/>
            <person name="Garre V."/>
        </authorList>
    </citation>
    <scope>NUCLEOTIDE SEQUENCE [LARGE SCALE GENOMIC DNA]</scope>
    <source>
        <strain evidence="2 3">L51</strain>
    </source>
</reference>
<accession>A0ABR3AN49</accession>
<keyword evidence="1" id="KW-1133">Transmembrane helix</keyword>
<gene>
    <name evidence="2" type="ORF">J3Q64DRAFT_1769264</name>
</gene>
<feature type="transmembrane region" description="Helical" evidence="1">
    <location>
        <begin position="39"/>
        <end position="56"/>
    </location>
</feature>
<dbReference type="EMBL" id="JBCLYO010000028">
    <property type="protein sequence ID" value="KAL0077399.1"/>
    <property type="molecule type" value="Genomic_DNA"/>
</dbReference>
<comment type="caution">
    <text evidence="2">The sequence shown here is derived from an EMBL/GenBank/DDBJ whole genome shotgun (WGS) entry which is preliminary data.</text>
</comment>
<evidence type="ECO:0000313" key="3">
    <source>
        <dbReference type="Proteomes" id="UP001448207"/>
    </source>
</evidence>
<evidence type="ECO:0000256" key="1">
    <source>
        <dbReference type="SAM" id="Phobius"/>
    </source>
</evidence>
<sequence length="68" mass="7775">MDRKQPIIVAWLSCSIVFSRTLISNLLSKGITIPRVSPPILIFFHSFIYSLIHLVVRPDLRLQNLLSS</sequence>